<gene>
    <name evidence="2" type="ORF">FBQ74_06885</name>
</gene>
<keyword evidence="3" id="KW-1185">Reference proteome</keyword>
<dbReference type="EMBL" id="CP039852">
    <property type="protein sequence ID" value="QCZ93227.1"/>
    <property type="molecule type" value="Genomic_DNA"/>
</dbReference>
<organism evidence="2 3">
    <name type="scientific">Salinimonas iocasae</name>
    <dbReference type="NCBI Taxonomy" id="2572577"/>
    <lineage>
        <taxon>Bacteria</taxon>
        <taxon>Pseudomonadati</taxon>
        <taxon>Pseudomonadota</taxon>
        <taxon>Gammaproteobacteria</taxon>
        <taxon>Alteromonadales</taxon>
        <taxon>Alteromonadaceae</taxon>
        <taxon>Alteromonas/Salinimonas group</taxon>
        <taxon>Salinimonas</taxon>
    </lineage>
</organism>
<evidence type="ECO:0000313" key="2">
    <source>
        <dbReference type="EMBL" id="QCZ93227.1"/>
    </source>
</evidence>
<dbReference type="OrthoDB" id="9915509at2"/>
<evidence type="ECO:0000256" key="1">
    <source>
        <dbReference type="SAM" id="Phobius"/>
    </source>
</evidence>
<feature type="transmembrane region" description="Helical" evidence="1">
    <location>
        <begin position="112"/>
        <end position="135"/>
    </location>
</feature>
<sequence>MAYSLSVRKITLFSFIFLGTLLVEALHFGIENYVKSLNSMEVFSTLGFYTWYLGFGASNLLFALSILLLRRYMPVIPVAVTRYFIAIYTLLGFLHLFTLLERLSLQSAWVANAYSVAIFSLTLLKMAGLIGYALYEVGASLYRKKQQADVRY</sequence>
<feature type="transmembrane region" description="Helical" evidence="1">
    <location>
        <begin position="49"/>
        <end position="69"/>
    </location>
</feature>
<proteinExistence type="predicted"/>
<accession>A0A5B7YBW4</accession>
<reference evidence="2 3" key="1">
    <citation type="submission" date="2019-04" db="EMBL/GenBank/DDBJ databases">
        <title>Salinimonas iocasae sp. nov., a halophilic bacterium isolated from the outer tube casing of tubeworms in Okinawa Trough.</title>
        <authorList>
            <person name="Zhang H."/>
            <person name="Wang H."/>
            <person name="Li C."/>
        </authorList>
    </citation>
    <scope>NUCLEOTIDE SEQUENCE [LARGE SCALE GENOMIC DNA]</scope>
    <source>
        <strain evidence="2 3">KX18D6</strain>
    </source>
</reference>
<feature type="transmembrane region" description="Helical" evidence="1">
    <location>
        <begin position="81"/>
        <end position="100"/>
    </location>
</feature>
<dbReference type="AlphaFoldDB" id="A0A5B7YBW4"/>
<name>A0A5B7YBW4_9ALTE</name>
<keyword evidence="1" id="KW-0812">Transmembrane</keyword>
<protein>
    <submittedName>
        <fullName evidence="2">Uncharacterized protein</fullName>
    </submittedName>
</protein>
<dbReference type="Proteomes" id="UP000304912">
    <property type="component" value="Chromosome"/>
</dbReference>
<dbReference type="RefSeq" id="WP_139755973.1">
    <property type="nucleotide sequence ID" value="NZ_CP039852.1"/>
</dbReference>
<evidence type="ECO:0000313" key="3">
    <source>
        <dbReference type="Proteomes" id="UP000304912"/>
    </source>
</evidence>
<keyword evidence="1" id="KW-1133">Transmembrane helix</keyword>
<dbReference type="KEGG" id="salk:FBQ74_06885"/>
<keyword evidence="1" id="KW-0472">Membrane</keyword>